<dbReference type="KEGG" id="sami:SAMIE_1008400"/>
<evidence type="ECO:0000259" key="3">
    <source>
        <dbReference type="Pfam" id="PF07584"/>
    </source>
</evidence>
<dbReference type="RefSeq" id="WP_126516743.1">
    <property type="nucleotide sequence ID" value="NZ_AP018664.1"/>
</dbReference>
<reference evidence="4 5" key="1">
    <citation type="submission" date="2018-05" db="EMBL/GenBank/DDBJ databases">
        <title>Complete Genome Sequence of the Nonylphenol-Degrading Bacterium Sphingobium amiense DSM 16289T.</title>
        <authorList>
            <person name="Ootsuka M."/>
            <person name="Nishizawa T."/>
            <person name="Ohta H."/>
        </authorList>
    </citation>
    <scope>NUCLEOTIDE SEQUENCE [LARGE SCALE GENOMIC DNA]</scope>
    <source>
        <strain evidence="4 5">DSM 16289</strain>
    </source>
</reference>
<dbReference type="Proteomes" id="UP000279959">
    <property type="component" value="Chromosome"/>
</dbReference>
<feature type="transmembrane region" description="Helical" evidence="2">
    <location>
        <begin position="6"/>
        <end position="24"/>
    </location>
</feature>
<name>A0A494WAU1_9SPHN</name>
<sequence>MTLLFPLGLAALAGVLVPLAIHIARRSEQKLTDFAALRWLRERPRPRSRLRFDERLLLALRLILLVVAALWLAQPVLIGAADSQPYVAVIPGASYHGNTNDQVEAHWLAPGFPSLDTPRPSGSLPTASLLRELDATLPPGTQIAIVAPPILDGADAERPRLSRPVRWHITGGARPAPSAPVAPPPPIAVRADAAHRSSVLYLRAAGAAWAAPGDPAQIDIASPSAPLPPTSVTLFWMAGGSLPDALRSWVARGGHAVIASDALWPDDLTAFPVWFDPQGGILARKGKIGSGQLVHLSRSLSPSQMPLLLESDFPDRLRDLIAPAPPPTRVQTSDYAPLTGGPSPLPRPDDLRPWLAVLIAALLCAERWIATRRSRAPAP</sequence>
<dbReference type="InterPro" id="IPR011933">
    <property type="entry name" value="Double_TM_dom"/>
</dbReference>
<dbReference type="InterPro" id="IPR024163">
    <property type="entry name" value="Aerotolerance_reg_N"/>
</dbReference>
<dbReference type="EMBL" id="AP018664">
    <property type="protein sequence ID" value="BBD97339.1"/>
    <property type="molecule type" value="Genomic_DNA"/>
</dbReference>
<gene>
    <name evidence="4" type="ORF">SAMIE_1008400</name>
</gene>
<keyword evidence="5" id="KW-1185">Reference proteome</keyword>
<evidence type="ECO:0000256" key="2">
    <source>
        <dbReference type="SAM" id="Phobius"/>
    </source>
</evidence>
<evidence type="ECO:0000313" key="4">
    <source>
        <dbReference type="EMBL" id="BBD97339.1"/>
    </source>
</evidence>
<keyword evidence="2" id="KW-0472">Membrane</keyword>
<evidence type="ECO:0000256" key="1">
    <source>
        <dbReference type="SAM" id="MobiDB-lite"/>
    </source>
</evidence>
<accession>A0A494WAU1</accession>
<feature type="transmembrane region" description="Helical" evidence="2">
    <location>
        <begin position="56"/>
        <end position="73"/>
    </location>
</feature>
<evidence type="ECO:0000313" key="5">
    <source>
        <dbReference type="Proteomes" id="UP000279959"/>
    </source>
</evidence>
<keyword evidence="2" id="KW-1133">Transmembrane helix</keyword>
<keyword evidence="2" id="KW-0812">Transmembrane</keyword>
<protein>
    <recommendedName>
        <fullName evidence="3">Aerotolerance regulator N-terminal domain-containing protein</fullName>
    </recommendedName>
</protein>
<feature type="domain" description="Aerotolerance regulator N-terminal" evidence="3">
    <location>
        <begin position="1"/>
        <end position="75"/>
    </location>
</feature>
<dbReference type="AlphaFoldDB" id="A0A494WAU1"/>
<dbReference type="NCBIfam" id="TIGR02226">
    <property type="entry name" value="two_anch"/>
    <property type="match status" value="1"/>
</dbReference>
<feature type="region of interest" description="Disordered" evidence="1">
    <location>
        <begin position="321"/>
        <end position="343"/>
    </location>
</feature>
<proteinExistence type="predicted"/>
<organism evidence="4 5">
    <name type="scientific">Sphingobium amiense</name>
    <dbReference type="NCBI Taxonomy" id="135719"/>
    <lineage>
        <taxon>Bacteria</taxon>
        <taxon>Pseudomonadati</taxon>
        <taxon>Pseudomonadota</taxon>
        <taxon>Alphaproteobacteria</taxon>
        <taxon>Sphingomonadales</taxon>
        <taxon>Sphingomonadaceae</taxon>
        <taxon>Sphingobium</taxon>
    </lineage>
</organism>
<dbReference type="Pfam" id="PF07584">
    <property type="entry name" value="BatA"/>
    <property type="match status" value="1"/>
</dbReference>